<protein>
    <submittedName>
        <fullName evidence="1">Uncharacterized protein</fullName>
    </submittedName>
</protein>
<sequence length="255" mass="30067">MLGNFEISFLGDQELSFEANPVGLSYMSLLKAAKFIKYKRIDICIINRSETLLEVEGIDCSLCQVNINYDVDIYKGKDIETKRKILYEIIFYSMDFLATKKGWNLAFLAEVKLTVINHNYIIFTPYRKPVRNEKRKIIAQLIVFLDIGVGYFKLNIYDYNMELIKSIDFYKVHPHPIIYDWFFTKILWVEENICRVADLDDEILFDINIDDETINTHFVPKGRSLDILHSAILALKYDTPWEDRQKYIRQMIQGS</sequence>
<evidence type="ECO:0000313" key="1">
    <source>
        <dbReference type="EMBL" id="SFW81955.1"/>
    </source>
</evidence>
<organism evidence="1 3">
    <name type="scientific">Chitinophaga sancti</name>
    <dbReference type="NCBI Taxonomy" id="1004"/>
    <lineage>
        <taxon>Bacteria</taxon>
        <taxon>Pseudomonadati</taxon>
        <taxon>Bacteroidota</taxon>
        <taxon>Chitinophagia</taxon>
        <taxon>Chitinophagales</taxon>
        <taxon>Chitinophagaceae</taxon>
        <taxon>Chitinophaga</taxon>
    </lineage>
</organism>
<reference evidence="1 3" key="1">
    <citation type="submission" date="2016-11" db="EMBL/GenBank/DDBJ databases">
        <authorList>
            <person name="Jaros S."/>
            <person name="Januszkiewicz K."/>
            <person name="Wedrychowicz H."/>
        </authorList>
    </citation>
    <scope>NUCLEOTIDE SEQUENCE [LARGE SCALE GENOMIC DNA]</scope>
    <source>
        <strain evidence="1 3">DSM 784</strain>
    </source>
</reference>
<dbReference type="AlphaFoldDB" id="A0A1K1SC58"/>
<accession>A0A1K1SC58</accession>
<dbReference type="EMBL" id="FPIZ01000020">
    <property type="protein sequence ID" value="SFW81955.1"/>
    <property type="molecule type" value="Genomic_DNA"/>
</dbReference>
<proteinExistence type="predicted"/>
<dbReference type="EMBL" id="CP140154">
    <property type="protein sequence ID" value="WQG90777.1"/>
    <property type="molecule type" value="Genomic_DNA"/>
</dbReference>
<evidence type="ECO:0000313" key="4">
    <source>
        <dbReference type="Proteomes" id="UP001326715"/>
    </source>
</evidence>
<evidence type="ECO:0000313" key="3">
    <source>
        <dbReference type="Proteomes" id="UP000183788"/>
    </source>
</evidence>
<keyword evidence="4" id="KW-1185">Reference proteome</keyword>
<dbReference type="Proteomes" id="UP000183788">
    <property type="component" value="Unassembled WGS sequence"/>
</dbReference>
<gene>
    <name evidence="1" type="ORF">SAMN05661012_05170</name>
    <name evidence="2" type="ORF">SR876_04655</name>
</gene>
<reference evidence="2 4" key="2">
    <citation type="submission" date="2023-11" db="EMBL/GenBank/DDBJ databases">
        <title>MicrobeMod: A computational toolkit for identifying prokaryotic methylation and restriction-modification with nanopore sequencing.</title>
        <authorList>
            <person name="Crits-Christoph A."/>
            <person name="Kang S.C."/>
            <person name="Lee H."/>
            <person name="Ostrov N."/>
        </authorList>
    </citation>
    <scope>NUCLEOTIDE SEQUENCE [LARGE SCALE GENOMIC DNA]</scope>
    <source>
        <strain evidence="2 4">ATCC 23090</strain>
    </source>
</reference>
<name>A0A1K1SC58_9BACT</name>
<dbReference type="Proteomes" id="UP001326715">
    <property type="component" value="Chromosome"/>
</dbReference>
<evidence type="ECO:0000313" key="2">
    <source>
        <dbReference type="EMBL" id="WQG90777.1"/>
    </source>
</evidence>
<dbReference type="RefSeq" id="WP_072364193.1">
    <property type="nucleotide sequence ID" value="NZ_CP139972.1"/>
</dbReference>